<dbReference type="EMBL" id="VYZN01000013">
    <property type="protein sequence ID" value="KAE9541197.1"/>
    <property type="molecule type" value="Genomic_DNA"/>
</dbReference>
<comment type="caution">
    <text evidence="2">The sequence shown here is derived from an EMBL/GenBank/DDBJ whole genome shotgun (WGS) entry which is preliminary data.</text>
</comment>
<feature type="compositionally biased region" description="Basic and acidic residues" evidence="1">
    <location>
        <begin position="22"/>
        <end position="61"/>
    </location>
</feature>
<keyword evidence="3" id="KW-1185">Reference proteome</keyword>
<dbReference type="AlphaFoldDB" id="A0A6G0U0J5"/>
<accession>A0A6G0U0J5</accession>
<evidence type="ECO:0000256" key="1">
    <source>
        <dbReference type="SAM" id="MobiDB-lite"/>
    </source>
</evidence>
<name>A0A6G0U0J5_APHGL</name>
<feature type="region of interest" description="Disordered" evidence="1">
    <location>
        <begin position="234"/>
        <end position="260"/>
    </location>
</feature>
<evidence type="ECO:0000313" key="3">
    <source>
        <dbReference type="Proteomes" id="UP000475862"/>
    </source>
</evidence>
<sequence>MNNKASCSVECNAHGDSVKRLQLFEHDGGRPESKPIRSSSVDEVKEKDVAGGDGGEKDDNSRCCGLDATAAAELAGRQNRSEVDSGDDDDDLSITVWAAGPARCTWSFRIRDWTVSHLSSLHLAYRPLPPLALISRITTTLPFRSRISSSPTHRLSRGPDAAAATPDLSSNTLSRAAGRQSPHPLANCDIARATAPLHSFGHFLRSPPEVSQTLKHDADILPSLRVCCNRSADVGDRHHDDEEEEEEEDDDDGWSNESSSDMMLDRSLLESMENSLTVSLLQSLTDEVSALLLFGVDEVDGALGRWW</sequence>
<organism evidence="2 3">
    <name type="scientific">Aphis glycines</name>
    <name type="common">Soybean aphid</name>
    <dbReference type="NCBI Taxonomy" id="307491"/>
    <lineage>
        <taxon>Eukaryota</taxon>
        <taxon>Metazoa</taxon>
        <taxon>Ecdysozoa</taxon>
        <taxon>Arthropoda</taxon>
        <taxon>Hexapoda</taxon>
        <taxon>Insecta</taxon>
        <taxon>Pterygota</taxon>
        <taxon>Neoptera</taxon>
        <taxon>Paraneoptera</taxon>
        <taxon>Hemiptera</taxon>
        <taxon>Sternorrhyncha</taxon>
        <taxon>Aphidomorpha</taxon>
        <taxon>Aphidoidea</taxon>
        <taxon>Aphididae</taxon>
        <taxon>Aphidini</taxon>
        <taxon>Aphis</taxon>
        <taxon>Aphis</taxon>
    </lineage>
</organism>
<protein>
    <submittedName>
        <fullName evidence="2">Uncharacterized protein</fullName>
    </submittedName>
</protein>
<proteinExistence type="predicted"/>
<evidence type="ECO:0000313" key="2">
    <source>
        <dbReference type="EMBL" id="KAE9541197.1"/>
    </source>
</evidence>
<reference evidence="2 3" key="1">
    <citation type="submission" date="2019-08" db="EMBL/GenBank/DDBJ databases">
        <title>The genome of the soybean aphid Biotype 1, its phylome, world population structure and adaptation to the North American continent.</title>
        <authorList>
            <person name="Giordano R."/>
            <person name="Donthu R.K."/>
            <person name="Hernandez A.G."/>
            <person name="Wright C.L."/>
            <person name="Zimin A.V."/>
        </authorList>
    </citation>
    <scope>NUCLEOTIDE SEQUENCE [LARGE SCALE GENOMIC DNA]</scope>
    <source>
        <tissue evidence="2">Whole aphids</tissue>
    </source>
</reference>
<feature type="compositionally biased region" description="Acidic residues" evidence="1">
    <location>
        <begin position="241"/>
        <end position="254"/>
    </location>
</feature>
<feature type="region of interest" description="Disordered" evidence="1">
    <location>
        <begin position="22"/>
        <end position="62"/>
    </location>
</feature>
<dbReference type="Proteomes" id="UP000475862">
    <property type="component" value="Unassembled WGS sequence"/>
</dbReference>
<feature type="region of interest" description="Disordered" evidence="1">
    <location>
        <begin position="147"/>
        <end position="184"/>
    </location>
</feature>
<gene>
    <name evidence="2" type="ORF">AGLY_004442</name>
</gene>